<evidence type="ECO:0000313" key="5">
    <source>
        <dbReference type="Proteomes" id="UP001328107"/>
    </source>
</evidence>
<comment type="caution">
    <text evidence="4">The sequence shown here is derived from an EMBL/GenBank/DDBJ whole genome shotgun (WGS) entry which is preliminary data.</text>
</comment>
<dbReference type="GO" id="GO:0005524">
    <property type="term" value="F:ATP binding"/>
    <property type="evidence" value="ECO:0007669"/>
    <property type="project" value="UniProtKB-KW"/>
</dbReference>
<dbReference type="InterPro" id="IPR001245">
    <property type="entry name" value="Ser-Thr/Tyr_kinase_cat_dom"/>
</dbReference>
<protein>
    <recommendedName>
        <fullName evidence="3">Protein kinase domain-containing protein</fullName>
    </recommendedName>
</protein>
<dbReference type="InterPro" id="IPR000719">
    <property type="entry name" value="Prot_kinase_dom"/>
</dbReference>
<feature type="non-terminal residue" evidence="4">
    <location>
        <position position="1"/>
    </location>
</feature>
<name>A0AAN5HZY5_9BILA</name>
<dbReference type="GO" id="GO:0004672">
    <property type="term" value="F:protein kinase activity"/>
    <property type="evidence" value="ECO:0007669"/>
    <property type="project" value="InterPro"/>
</dbReference>
<sequence length="146" mass="16743">ISKIFSKLVRLCIFSFLSSRNQLFKKSQTFTGRRNTSTITLKYSVKKLEWVTHWDYSESEVMKGRRLDAGNFGEVFLGKLYGGEVIAIKEPNLTRMEESDFHKEAAVSRQCKHPNVLETLGICSSKLFILTEIRTLKLLLTISTDC</sequence>
<evidence type="ECO:0000256" key="2">
    <source>
        <dbReference type="ARBA" id="ARBA00022840"/>
    </source>
</evidence>
<keyword evidence="5" id="KW-1185">Reference proteome</keyword>
<dbReference type="PROSITE" id="PS50011">
    <property type="entry name" value="PROTEIN_KINASE_DOM"/>
    <property type="match status" value="1"/>
</dbReference>
<dbReference type="InterPro" id="IPR011009">
    <property type="entry name" value="Kinase-like_dom_sf"/>
</dbReference>
<dbReference type="Gene3D" id="3.30.200.20">
    <property type="entry name" value="Phosphorylase Kinase, domain 1"/>
    <property type="match status" value="1"/>
</dbReference>
<proteinExistence type="predicted"/>
<dbReference type="InterPro" id="IPR050198">
    <property type="entry name" value="Non-receptor_tyrosine_kinases"/>
</dbReference>
<organism evidence="4 5">
    <name type="scientific">Pristionchus mayeri</name>
    <dbReference type="NCBI Taxonomy" id="1317129"/>
    <lineage>
        <taxon>Eukaryota</taxon>
        <taxon>Metazoa</taxon>
        <taxon>Ecdysozoa</taxon>
        <taxon>Nematoda</taxon>
        <taxon>Chromadorea</taxon>
        <taxon>Rhabditida</taxon>
        <taxon>Rhabditina</taxon>
        <taxon>Diplogasteromorpha</taxon>
        <taxon>Diplogasteroidea</taxon>
        <taxon>Neodiplogasteridae</taxon>
        <taxon>Pristionchus</taxon>
    </lineage>
</organism>
<gene>
    <name evidence="4" type="ORF">PMAYCL1PPCAC_17054</name>
</gene>
<evidence type="ECO:0000259" key="3">
    <source>
        <dbReference type="PROSITE" id="PS50011"/>
    </source>
</evidence>
<keyword evidence="1" id="KW-0547">Nucleotide-binding</keyword>
<feature type="domain" description="Protein kinase" evidence="3">
    <location>
        <begin position="61"/>
        <end position="146"/>
    </location>
</feature>
<evidence type="ECO:0000313" key="4">
    <source>
        <dbReference type="EMBL" id="GMR46859.1"/>
    </source>
</evidence>
<dbReference type="EMBL" id="BTRK01000004">
    <property type="protein sequence ID" value="GMR46859.1"/>
    <property type="molecule type" value="Genomic_DNA"/>
</dbReference>
<dbReference type="PANTHER" id="PTHR24418">
    <property type="entry name" value="TYROSINE-PROTEIN KINASE"/>
    <property type="match status" value="1"/>
</dbReference>
<dbReference type="SUPFAM" id="SSF56112">
    <property type="entry name" value="Protein kinase-like (PK-like)"/>
    <property type="match status" value="1"/>
</dbReference>
<dbReference type="Pfam" id="PF07714">
    <property type="entry name" value="PK_Tyr_Ser-Thr"/>
    <property type="match status" value="1"/>
</dbReference>
<reference evidence="5" key="1">
    <citation type="submission" date="2022-10" db="EMBL/GenBank/DDBJ databases">
        <title>Genome assembly of Pristionchus species.</title>
        <authorList>
            <person name="Yoshida K."/>
            <person name="Sommer R.J."/>
        </authorList>
    </citation>
    <scope>NUCLEOTIDE SEQUENCE [LARGE SCALE GENOMIC DNA]</scope>
    <source>
        <strain evidence="5">RS5460</strain>
    </source>
</reference>
<accession>A0AAN5HZY5</accession>
<dbReference type="AlphaFoldDB" id="A0AAN5HZY5"/>
<evidence type="ECO:0000256" key="1">
    <source>
        <dbReference type="ARBA" id="ARBA00022741"/>
    </source>
</evidence>
<dbReference type="Proteomes" id="UP001328107">
    <property type="component" value="Unassembled WGS sequence"/>
</dbReference>
<keyword evidence="2" id="KW-0067">ATP-binding</keyword>